<evidence type="ECO:0000256" key="1">
    <source>
        <dbReference type="ARBA" id="ARBA00007118"/>
    </source>
</evidence>
<evidence type="ECO:0000259" key="9">
    <source>
        <dbReference type="Pfam" id="PF00881"/>
    </source>
</evidence>
<dbReference type="InterPro" id="IPR026021">
    <property type="entry name" value="YdjA-like"/>
</dbReference>
<dbReference type="Gene3D" id="3.40.109.10">
    <property type="entry name" value="NADH Oxidase"/>
    <property type="match status" value="1"/>
</dbReference>
<dbReference type="PIRSF" id="PIRSF000232">
    <property type="entry name" value="YdjA"/>
    <property type="match status" value="1"/>
</dbReference>
<reference evidence="10 11" key="1">
    <citation type="submission" date="2020-04" db="EMBL/GenBank/DDBJ databases">
        <authorList>
            <person name="Zhang R."/>
            <person name="Schippers A."/>
        </authorList>
    </citation>
    <scope>NUCLEOTIDE SEQUENCE [LARGE SCALE GENOMIC DNA]</scope>
    <source>
        <strain evidence="10 11">DSM 109850</strain>
    </source>
</reference>
<comment type="caution">
    <text evidence="10">The sequence shown here is derived from an EMBL/GenBank/DDBJ whole genome shotgun (WGS) entry which is preliminary data.</text>
</comment>
<keyword evidence="2 7" id="KW-0285">Flavoprotein</keyword>
<evidence type="ECO:0000313" key="10">
    <source>
        <dbReference type="EMBL" id="NMP21669.1"/>
    </source>
</evidence>
<dbReference type="CDD" id="cd02135">
    <property type="entry name" value="YdjA-like"/>
    <property type="match status" value="1"/>
</dbReference>
<evidence type="ECO:0000256" key="2">
    <source>
        <dbReference type="ARBA" id="ARBA00022630"/>
    </source>
</evidence>
<proteinExistence type="inferred from homology"/>
<evidence type="ECO:0000313" key="11">
    <source>
        <dbReference type="Proteomes" id="UP000533476"/>
    </source>
</evidence>
<feature type="domain" description="Nitroreductase" evidence="9">
    <location>
        <begin position="7"/>
        <end position="165"/>
    </location>
</feature>
<organism evidence="10 11">
    <name type="scientific">Sulfobacillus harzensis</name>
    <dbReference type="NCBI Taxonomy" id="2729629"/>
    <lineage>
        <taxon>Bacteria</taxon>
        <taxon>Bacillati</taxon>
        <taxon>Bacillota</taxon>
        <taxon>Clostridia</taxon>
        <taxon>Eubacteriales</taxon>
        <taxon>Clostridiales Family XVII. Incertae Sedis</taxon>
        <taxon>Sulfobacillus</taxon>
    </lineage>
</organism>
<dbReference type="InterPro" id="IPR052530">
    <property type="entry name" value="NAD(P)H_nitroreductase"/>
</dbReference>
<evidence type="ECO:0000256" key="7">
    <source>
        <dbReference type="PIRNR" id="PIRNR000232"/>
    </source>
</evidence>
<keyword evidence="6 7" id="KW-0520">NAD</keyword>
<dbReference type="Proteomes" id="UP000533476">
    <property type="component" value="Unassembled WGS sequence"/>
</dbReference>
<keyword evidence="11" id="KW-1185">Reference proteome</keyword>
<dbReference type="PANTHER" id="PTHR43821">
    <property type="entry name" value="NAD(P)H NITROREDUCTASE YDJA-RELATED"/>
    <property type="match status" value="1"/>
</dbReference>
<dbReference type="EMBL" id="JABBVZ010000010">
    <property type="protein sequence ID" value="NMP21669.1"/>
    <property type="molecule type" value="Genomic_DNA"/>
</dbReference>
<sequence>MDLLEALKNRRSVRRFTPEPVDDEVIRRILDVAPWVPNHHVSEPWRFVVVTGSSLKRLADLRYQAVLDKRRGQEGAAARAERARQEFLEAPVVIVAIQKLDPNPVRREEDYASMAMSCYNIILAAWSEHLGCYWNTGPLVSSEAVGEWLGLTPDERPIAFLRVGHPEMIPVQRRSPIAERIDWRR</sequence>
<accession>A0A7Y0L4D6</accession>
<evidence type="ECO:0000256" key="8">
    <source>
        <dbReference type="PIRSR" id="PIRSR000232-1"/>
    </source>
</evidence>
<evidence type="ECO:0000256" key="4">
    <source>
        <dbReference type="ARBA" id="ARBA00022857"/>
    </source>
</evidence>
<comment type="cofactor">
    <cofactor evidence="8">
        <name>FMN</name>
        <dbReference type="ChEBI" id="CHEBI:58210"/>
    </cofactor>
    <text evidence="8">Binds 1 FMN per subunit.</text>
</comment>
<dbReference type="EC" id="1.-.-.-" evidence="7"/>
<dbReference type="RefSeq" id="WP_169097247.1">
    <property type="nucleotide sequence ID" value="NZ_JABBVZ010000010.1"/>
</dbReference>
<dbReference type="InterPro" id="IPR029479">
    <property type="entry name" value="Nitroreductase"/>
</dbReference>
<evidence type="ECO:0000256" key="5">
    <source>
        <dbReference type="ARBA" id="ARBA00023002"/>
    </source>
</evidence>
<keyword evidence="3 7" id="KW-0288">FMN</keyword>
<feature type="binding site" description="in other chain" evidence="8">
    <location>
        <begin position="10"/>
        <end position="12"/>
    </location>
    <ligand>
        <name>FMN</name>
        <dbReference type="ChEBI" id="CHEBI:58210"/>
        <note>ligand shared between dimeric partners</note>
    </ligand>
</feature>
<evidence type="ECO:0000256" key="6">
    <source>
        <dbReference type="ARBA" id="ARBA00023027"/>
    </source>
</evidence>
<gene>
    <name evidence="10" type="ORF">HIJ39_04775</name>
</gene>
<dbReference type="SUPFAM" id="SSF55469">
    <property type="entry name" value="FMN-dependent nitroreductase-like"/>
    <property type="match status" value="1"/>
</dbReference>
<evidence type="ECO:0000256" key="3">
    <source>
        <dbReference type="ARBA" id="ARBA00022643"/>
    </source>
</evidence>
<feature type="binding site" description="in other chain" evidence="8">
    <location>
        <begin position="134"/>
        <end position="136"/>
    </location>
    <ligand>
        <name>FMN</name>
        <dbReference type="ChEBI" id="CHEBI:58210"/>
        <note>ligand shared between dimeric partners</note>
    </ligand>
</feature>
<keyword evidence="4 7" id="KW-0521">NADP</keyword>
<keyword evidence="5 7" id="KW-0560">Oxidoreductase</keyword>
<dbReference type="PANTHER" id="PTHR43821:SF1">
    <property type="entry name" value="NAD(P)H NITROREDUCTASE YDJA-RELATED"/>
    <property type="match status" value="1"/>
</dbReference>
<feature type="binding site" evidence="8">
    <location>
        <position position="39"/>
    </location>
    <ligand>
        <name>FMN</name>
        <dbReference type="ChEBI" id="CHEBI:58210"/>
        <note>ligand shared between dimeric partners</note>
    </ligand>
</feature>
<comment type="similarity">
    <text evidence="1 7">Belongs to the nitroreductase family.</text>
</comment>
<dbReference type="Pfam" id="PF00881">
    <property type="entry name" value="Nitroreductase"/>
    <property type="match status" value="1"/>
</dbReference>
<dbReference type="AlphaFoldDB" id="A0A7Y0L4D6"/>
<dbReference type="InterPro" id="IPR000415">
    <property type="entry name" value="Nitroreductase-like"/>
</dbReference>
<dbReference type="GO" id="GO:0016491">
    <property type="term" value="F:oxidoreductase activity"/>
    <property type="evidence" value="ECO:0007669"/>
    <property type="project" value="UniProtKB-UniRule"/>
</dbReference>
<protein>
    <recommendedName>
        <fullName evidence="7">Putative NAD(P)H nitroreductase</fullName>
        <ecNumber evidence="7">1.-.-.-</ecNumber>
    </recommendedName>
</protein>
<name>A0A7Y0L4D6_9FIRM</name>